<dbReference type="Gramene" id="CDY67766">
    <property type="protein sequence ID" value="CDY67766"/>
    <property type="gene ID" value="GSBRNA2T00066799001"/>
</dbReference>
<accession>A0A078JQ33</accession>
<dbReference type="EMBL" id="LK036494">
    <property type="protein sequence ID" value="CDY67766.1"/>
    <property type="molecule type" value="Genomic_DNA"/>
</dbReference>
<evidence type="ECO:0000313" key="1">
    <source>
        <dbReference type="EMBL" id="CDY67766.1"/>
    </source>
</evidence>
<dbReference type="AlphaFoldDB" id="A0A078JQ33"/>
<sequence>MDPRRLFSSPLRLLGLKPSRLSSHRFTFTHSIFDSRCCRVSRRRSSSTTSLKL</sequence>
<name>A0A078JQ33_BRANA</name>
<evidence type="ECO:0000313" key="2">
    <source>
        <dbReference type="Proteomes" id="UP000028999"/>
    </source>
</evidence>
<dbReference type="PaxDb" id="3708-A0A078JQ33"/>
<reference evidence="1 2" key="1">
    <citation type="journal article" date="2014" name="Science">
        <title>Plant genetics. Early allopolyploid evolution in the post-Neolithic Brassica napus oilseed genome.</title>
        <authorList>
            <person name="Chalhoub B."/>
            <person name="Denoeud F."/>
            <person name="Liu S."/>
            <person name="Parkin I.A."/>
            <person name="Tang H."/>
            <person name="Wang X."/>
            <person name="Chiquet J."/>
            <person name="Belcram H."/>
            <person name="Tong C."/>
            <person name="Samans B."/>
            <person name="Correa M."/>
            <person name="Da Silva C."/>
            <person name="Just J."/>
            <person name="Falentin C."/>
            <person name="Koh C.S."/>
            <person name="Le Clainche I."/>
            <person name="Bernard M."/>
            <person name="Bento P."/>
            <person name="Noel B."/>
            <person name="Labadie K."/>
            <person name="Alberti A."/>
            <person name="Charles M."/>
            <person name="Arnaud D."/>
            <person name="Guo H."/>
            <person name="Daviaud C."/>
            <person name="Alamery S."/>
            <person name="Jabbari K."/>
            <person name="Zhao M."/>
            <person name="Edger P.P."/>
            <person name="Chelaifa H."/>
            <person name="Tack D."/>
            <person name="Lassalle G."/>
            <person name="Mestiri I."/>
            <person name="Schnel N."/>
            <person name="Le Paslier M.C."/>
            <person name="Fan G."/>
            <person name="Renault V."/>
            <person name="Bayer P.E."/>
            <person name="Golicz A.A."/>
            <person name="Manoli S."/>
            <person name="Lee T.H."/>
            <person name="Thi V.H."/>
            <person name="Chalabi S."/>
            <person name="Hu Q."/>
            <person name="Fan C."/>
            <person name="Tollenaere R."/>
            <person name="Lu Y."/>
            <person name="Battail C."/>
            <person name="Shen J."/>
            <person name="Sidebottom C.H."/>
            <person name="Wang X."/>
            <person name="Canaguier A."/>
            <person name="Chauveau A."/>
            <person name="Berard A."/>
            <person name="Deniot G."/>
            <person name="Guan M."/>
            <person name="Liu Z."/>
            <person name="Sun F."/>
            <person name="Lim Y.P."/>
            <person name="Lyons E."/>
            <person name="Town C.D."/>
            <person name="Bancroft I."/>
            <person name="Wang X."/>
            <person name="Meng J."/>
            <person name="Ma J."/>
            <person name="Pires J.C."/>
            <person name="King G.J."/>
            <person name="Brunel D."/>
            <person name="Delourme R."/>
            <person name="Renard M."/>
            <person name="Aury J.M."/>
            <person name="Adams K.L."/>
            <person name="Batley J."/>
            <person name="Snowdon R.J."/>
            <person name="Tost J."/>
            <person name="Edwards D."/>
            <person name="Zhou Y."/>
            <person name="Hua W."/>
            <person name="Sharpe A.G."/>
            <person name="Paterson A.H."/>
            <person name="Guan C."/>
            <person name="Wincker P."/>
        </authorList>
    </citation>
    <scope>NUCLEOTIDE SEQUENCE [LARGE SCALE GENOMIC DNA]</scope>
    <source>
        <strain evidence="2">cv. Darmor-bzh</strain>
    </source>
</reference>
<keyword evidence="2" id="KW-1185">Reference proteome</keyword>
<gene>
    <name evidence="1" type="primary">BnaCnng56280D</name>
    <name evidence="1" type="ORF">GSBRNA2T00066799001</name>
</gene>
<protein>
    <submittedName>
        <fullName evidence="1">BnaCnng56280D protein</fullName>
    </submittedName>
</protein>
<dbReference type="Proteomes" id="UP000028999">
    <property type="component" value="Unassembled WGS sequence"/>
</dbReference>
<organism evidence="1 2">
    <name type="scientific">Brassica napus</name>
    <name type="common">Rape</name>
    <dbReference type="NCBI Taxonomy" id="3708"/>
    <lineage>
        <taxon>Eukaryota</taxon>
        <taxon>Viridiplantae</taxon>
        <taxon>Streptophyta</taxon>
        <taxon>Embryophyta</taxon>
        <taxon>Tracheophyta</taxon>
        <taxon>Spermatophyta</taxon>
        <taxon>Magnoliopsida</taxon>
        <taxon>eudicotyledons</taxon>
        <taxon>Gunneridae</taxon>
        <taxon>Pentapetalae</taxon>
        <taxon>rosids</taxon>
        <taxon>malvids</taxon>
        <taxon>Brassicales</taxon>
        <taxon>Brassicaceae</taxon>
        <taxon>Brassiceae</taxon>
        <taxon>Brassica</taxon>
    </lineage>
</organism>
<proteinExistence type="predicted"/>